<feature type="chain" id="PRO_5026288760" evidence="1">
    <location>
        <begin position="21"/>
        <end position="55"/>
    </location>
</feature>
<evidence type="ECO:0000313" key="2">
    <source>
        <dbReference type="EMBL" id="KAF0761038.1"/>
    </source>
</evidence>
<reference evidence="2 3" key="1">
    <citation type="submission" date="2019-08" db="EMBL/GenBank/DDBJ databases">
        <title>Whole genome of Aphis craccivora.</title>
        <authorList>
            <person name="Voronova N.V."/>
            <person name="Shulinski R.S."/>
            <person name="Bandarenka Y.V."/>
            <person name="Zhorov D.G."/>
            <person name="Warner D."/>
        </authorList>
    </citation>
    <scope>NUCLEOTIDE SEQUENCE [LARGE SCALE GENOMIC DNA]</scope>
    <source>
        <strain evidence="2">180601</strain>
        <tissue evidence="2">Whole Body</tissue>
    </source>
</reference>
<proteinExistence type="predicted"/>
<gene>
    <name evidence="2" type="ORF">FWK35_00014267</name>
</gene>
<protein>
    <submittedName>
        <fullName evidence="2">Uncharacterized protein</fullName>
    </submittedName>
</protein>
<feature type="signal peptide" evidence="1">
    <location>
        <begin position="1"/>
        <end position="20"/>
    </location>
</feature>
<sequence>MFKILLLVAAALALVAVASSQFIVYPHTYAPVYTYPTYQYTYPVAYNPYITLLRR</sequence>
<dbReference type="AlphaFoldDB" id="A0A6G0YSY0"/>
<dbReference type="Proteomes" id="UP000478052">
    <property type="component" value="Unassembled WGS sequence"/>
</dbReference>
<evidence type="ECO:0000313" key="3">
    <source>
        <dbReference type="Proteomes" id="UP000478052"/>
    </source>
</evidence>
<dbReference type="EMBL" id="VUJU01002508">
    <property type="protein sequence ID" value="KAF0761038.1"/>
    <property type="molecule type" value="Genomic_DNA"/>
</dbReference>
<accession>A0A6G0YSY0</accession>
<name>A0A6G0YSY0_APHCR</name>
<comment type="caution">
    <text evidence="2">The sequence shown here is derived from an EMBL/GenBank/DDBJ whole genome shotgun (WGS) entry which is preliminary data.</text>
</comment>
<keyword evidence="3" id="KW-1185">Reference proteome</keyword>
<organism evidence="2 3">
    <name type="scientific">Aphis craccivora</name>
    <name type="common">Cowpea aphid</name>
    <dbReference type="NCBI Taxonomy" id="307492"/>
    <lineage>
        <taxon>Eukaryota</taxon>
        <taxon>Metazoa</taxon>
        <taxon>Ecdysozoa</taxon>
        <taxon>Arthropoda</taxon>
        <taxon>Hexapoda</taxon>
        <taxon>Insecta</taxon>
        <taxon>Pterygota</taxon>
        <taxon>Neoptera</taxon>
        <taxon>Paraneoptera</taxon>
        <taxon>Hemiptera</taxon>
        <taxon>Sternorrhyncha</taxon>
        <taxon>Aphidomorpha</taxon>
        <taxon>Aphidoidea</taxon>
        <taxon>Aphididae</taxon>
        <taxon>Aphidini</taxon>
        <taxon>Aphis</taxon>
        <taxon>Aphis</taxon>
    </lineage>
</organism>
<keyword evidence="1" id="KW-0732">Signal</keyword>
<evidence type="ECO:0000256" key="1">
    <source>
        <dbReference type="SAM" id="SignalP"/>
    </source>
</evidence>